<proteinExistence type="predicted"/>
<dbReference type="RefSeq" id="WP_202834389.1">
    <property type="nucleotide sequence ID" value="NZ_JAETWB010000022.1"/>
</dbReference>
<protein>
    <submittedName>
        <fullName evidence="1">Uncharacterized protein</fullName>
    </submittedName>
</protein>
<keyword evidence="2" id="KW-1185">Reference proteome</keyword>
<dbReference type="Proteomes" id="UP000660885">
    <property type="component" value="Unassembled WGS sequence"/>
</dbReference>
<comment type="caution">
    <text evidence="1">The sequence shown here is derived from an EMBL/GenBank/DDBJ whole genome shotgun (WGS) entry which is preliminary data.</text>
</comment>
<organism evidence="1 2">
    <name type="scientific">Belnapia arida</name>
    <dbReference type="NCBI Taxonomy" id="2804533"/>
    <lineage>
        <taxon>Bacteria</taxon>
        <taxon>Pseudomonadati</taxon>
        <taxon>Pseudomonadota</taxon>
        <taxon>Alphaproteobacteria</taxon>
        <taxon>Acetobacterales</taxon>
        <taxon>Roseomonadaceae</taxon>
        <taxon>Belnapia</taxon>
    </lineage>
</organism>
<accession>A0ABS1U910</accession>
<name>A0ABS1U910_9PROT</name>
<sequence length="75" mass="7994">MLEEFVRLWQGASLPYDVAATIEDEVEAQLAPGELEASGGIEILGGLAEQLLAAVTGIKRDDHSAPPWPRPRAGI</sequence>
<dbReference type="EMBL" id="JAETWB010000022">
    <property type="protein sequence ID" value="MBL6081168.1"/>
    <property type="molecule type" value="Genomic_DNA"/>
</dbReference>
<evidence type="ECO:0000313" key="2">
    <source>
        <dbReference type="Proteomes" id="UP000660885"/>
    </source>
</evidence>
<reference evidence="1 2" key="1">
    <citation type="submission" date="2021-01" db="EMBL/GenBank/DDBJ databases">
        <title>Belnapia mucosa sp. nov. and Belnapia arida sp. nov., isolated from the Tabernas Desert (Almeria, Spain).</title>
        <authorList>
            <person name="Molina-Menor E."/>
            <person name="Vidal-Verdu A."/>
            <person name="Calonge A."/>
            <person name="Satari L."/>
            <person name="Pereto J."/>
            <person name="Porcar M."/>
        </authorList>
    </citation>
    <scope>NUCLEOTIDE SEQUENCE [LARGE SCALE GENOMIC DNA]</scope>
    <source>
        <strain evidence="1 2">T18</strain>
    </source>
</reference>
<evidence type="ECO:0000313" key="1">
    <source>
        <dbReference type="EMBL" id="MBL6081168.1"/>
    </source>
</evidence>
<gene>
    <name evidence="1" type="ORF">JMJ56_24515</name>
</gene>